<dbReference type="OMA" id="WEGLEIH"/>
<dbReference type="InterPro" id="IPR046960">
    <property type="entry name" value="PPR_At4g14850-like_plant"/>
</dbReference>
<feature type="repeat" description="PPR" evidence="2">
    <location>
        <begin position="388"/>
        <end position="422"/>
    </location>
</feature>
<dbReference type="Pfam" id="PF01535">
    <property type="entry name" value="PPR"/>
    <property type="match status" value="4"/>
</dbReference>
<keyword evidence="1" id="KW-0677">Repeat</keyword>
<dbReference type="PANTHER" id="PTHR47926">
    <property type="entry name" value="PENTATRICOPEPTIDE REPEAT-CONTAINING PROTEIN"/>
    <property type="match status" value="1"/>
</dbReference>
<evidence type="ECO:0000313" key="3">
    <source>
        <dbReference type="EnsemblPlants" id="Kaladp0079s0037.1.v1.1.CDS.1"/>
    </source>
</evidence>
<organism evidence="3 4">
    <name type="scientific">Kalanchoe fedtschenkoi</name>
    <name type="common">Lavender scallops</name>
    <name type="synonym">South American air plant</name>
    <dbReference type="NCBI Taxonomy" id="63787"/>
    <lineage>
        <taxon>Eukaryota</taxon>
        <taxon>Viridiplantae</taxon>
        <taxon>Streptophyta</taxon>
        <taxon>Embryophyta</taxon>
        <taxon>Tracheophyta</taxon>
        <taxon>Spermatophyta</taxon>
        <taxon>Magnoliopsida</taxon>
        <taxon>eudicotyledons</taxon>
        <taxon>Gunneridae</taxon>
        <taxon>Pentapetalae</taxon>
        <taxon>Saxifragales</taxon>
        <taxon>Crassulaceae</taxon>
        <taxon>Kalanchoe</taxon>
    </lineage>
</organism>
<name>A0A7N0UR34_KALFE</name>
<proteinExistence type="predicted"/>
<dbReference type="SUPFAM" id="SSF48452">
    <property type="entry name" value="TPR-like"/>
    <property type="match status" value="1"/>
</dbReference>
<keyword evidence="4" id="KW-1185">Reference proteome</keyword>
<dbReference type="FunFam" id="1.25.40.10:FF:000344">
    <property type="entry name" value="Pentatricopeptide repeat-containing protein"/>
    <property type="match status" value="1"/>
</dbReference>
<dbReference type="Proteomes" id="UP000594263">
    <property type="component" value="Unplaced"/>
</dbReference>
<evidence type="ECO:0000313" key="4">
    <source>
        <dbReference type="Proteomes" id="UP000594263"/>
    </source>
</evidence>
<dbReference type="Pfam" id="PF20431">
    <property type="entry name" value="E_motif"/>
    <property type="match status" value="1"/>
</dbReference>
<feature type="repeat" description="PPR" evidence="2">
    <location>
        <begin position="255"/>
        <end position="289"/>
    </location>
</feature>
<evidence type="ECO:0000256" key="1">
    <source>
        <dbReference type="ARBA" id="ARBA00022737"/>
    </source>
</evidence>
<feature type="repeat" description="PPR" evidence="2">
    <location>
        <begin position="224"/>
        <end position="254"/>
    </location>
</feature>
<dbReference type="NCBIfam" id="TIGR00756">
    <property type="entry name" value="PPR"/>
    <property type="match status" value="4"/>
</dbReference>
<dbReference type="InterPro" id="IPR046848">
    <property type="entry name" value="E_motif"/>
</dbReference>
<dbReference type="FunFam" id="1.25.40.10:FF:000184">
    <property type="entry name" value="Pentatricopeptide repeat-containing protein, chloroplastic"/>
    <property type="match status" value="1"/>
</dbReference>
<dbReference type="InterPro" id="IPR011990">
    <property type="entry name" value="TPR-like_helical_dom_sf"/>
</dbReference>
<dbReference type="GO" id="GO:0003723">
    <property type="term" value="F:RNA binding"/>
    <property type="evidence" value="ECO:0007669"/>
    <property type="project" value="InterPro"/>
</dbReference>
<dbReference type="Gene3D" id="1.25.40.10">
    <property type="entry name" value="Tetratricopeptide repeat domain"/>
    <property type="match status" value="3"/>
</dbReference>
<dbReference type="AlphaFoldDB" id="A0A7N0UR34"/>
<sequence length="620" mass="69262">MAAAEVGKRSGDLWTWMERKCLYLLQQKNTKTSLLQIQAFMLRNGLQTNVNLFTKFIATCSSLSASGCGNDPLGGIRYARKVFDFRPERDDTFLCNSMIKAHVGSRQFVESFTLYNDLRRETEFLPDNFTFTSLGKSCGLAMGVREGEQVHGVVAKNGFCSDMYVSTALVDMYAKFEKMGDARKVFDEMAHRSEVSWTALVGGYARCGDMVNARGLFGLMPYKDTAACNAMIDAHVKDGDMDSARSLFNEMTERNVVTWTSLIYGYCKNGDLASARSLFDSMPVKNLFSWNAMIGGYCQNKQPQKALELFHELQVNGALEPDEVTIVSVLPAIADLGALDLGDWVHLYAKRKRLDRAVNICTALVDMYAKCGEITKAREIFEGIVEKEVVTWNAMINGFALNGRGIEALTVFSEMTRRGCRPNGVTMMGVLSACSHCGLVKEGKRWFNAMEKELHIIPEIEHYGCMVDLLGKAGCLHEAEKLMESMPYKANRIILSSFLSACGSSKDIMRAERVTKKAIEMDPSNDGNYIMLRNLYAAEKRWKDADELKQLMHGNGAKKEAGCSIIEVNGVVWEFVAGDRIHPDWKSISSVLKQLSLQMRKVFTSHLMPTKAQLETVSLN</sequence>
<reference evidence="3" key="1">
    <citation type="submission" date="2021-01" db="UniProtKB">
        <authorList>
            <consortium name="EnsemblPlants"/>
        </authorList>
    </citation>
    <scope>IDENTIFICATION</scope>
</reference>
<evidence type="ECO:0000256" key="2">
    <source>
        <dbReference type="PROSITE-ProRule" id="PRU00708"/>
    </source>
</evidence>
<dbReference type="FunFam" id="1.25.40.10:FF:000348">
    <property type="entry name" value="Pentatricopeptide repeat-containing protein chloroplastic"/>
    <property type="match status" value="1"/>
</dbReference>
<dbReference type="PANTHER" id="PTHR47926:SF437">
    <property type="entry name" value="PENTACOTRIPEPTIDE-REPEAT REGION OF PRORP DOMAIN-CONTAINING PROTEIN"/>
    <property type="match status" value="1"/>
</dbReference>
<dbReference type="Pfam" id="PF13041">
    <property type="entry name" value="PPR_2"/>
    <property type="match status" value="2"/>
</dbReference>
<dbReference type="GO" id="GO:0009451">
    <property type="term" value="P:RNA modification"/>
    <property type="evidence" value="ECO:0007669"/>
    <property type="project" value="InterPro"/>
</dbReference>
<dbReference type="Pfam" id="PF12854">
    <property type="entry name" value="PPR_1"/>
    <property type="match status" value="1"/>
</dbReference>
<dbReference type="EnsemblPlants" id="Kaladp0079s0037.1.v1.1">
    <property type="protein sequence ID" value="Kaladp0079s0037.1.v1.1.CDS.1"/>
    <property type="gene ID" value="Kaladp0079s0037.v1.1"/>
</dbReference>
<dbReference type="Gramene" id="Kaladp0079s0037.1.v1.1">
    <property type="protein sequence ID" value="Kaladp0079s0037.1.v1.1.CDS.1"/>
    <property type="gene ID" value="Kaladp0079s0037.v1.1"/>
</dbReference>
<dbReference type="InterPro" id="IPR002885">
    <property type="entry name" value="PPR_rpt"/>
</dbReference>
<protein>
    <submittedName>
        <fullName evidence="3">Uncharacterized protein</fullName>
    </submittedName>
</protein>
<accession>A0A7N0UR34</accession>
<dbReference type="PROSITE" id="PS51375">
    <property type="entry name" value="PPR"/>
    <property type="match status" value="3"/>
</dbReference>